<evidence type="ECO:0000313" key="2">
    <source>
        <dbReference type="EMBL" id="EGT53521.1"/>
    </source>
</evidence>
<dbReference type="HOGENOM" id="CLU_706427_0_0_1"/>
<evidence type="ECO:0000256" key="1">
    <source>
        <dbReference type="SAM" id="MobiDB-lite"/>
    </source>
</evidence>
<evidence type="ECO:0000313" key="3">
    <source>
        <dbReference type="Proteomes" id="UP000008068"/>
    </source>
</evidence>
<keyword evidence="3" id="KW-1185">Reference proteome</keyword>
<reference evidence="3" key="1">
    <citation type="submission" date="2011-07" db="EMBL/GenBank/DDBJ databases">
        <authorList>
            <consortium name="Caenorhabditis brenneri Sequencing and Analysis Consortium"/>
            <person name="Wilson R.K."/>
        </authorList>
    </citation>
    <scope>NUCLEOTIDE SEQUENCE [LARGE SCALE GENOMIC DNA]</scope>
    <source>
        <strain evidence="3">PB2801</strain>
    </source>
</reference>
<dbReference type="EMBL" id="GL379842">
    <property type="protein sequence ID" value="EGT53521.1"/>
    <property type="molecule type" value="Genomic_DNA"/>
</dbReference>
<feature type="region of interest" description="Disordered" evidence="1">
    <location>
        <begin position="44"/>
        <end position="78"/>
    </location>
</feature>
<organism evidence="3">
    <name type="scientific">Caenorhabditis brenneri</name>
    <name type="common">Nematode worm</name>
    <dbReference type="NCBI Taxonomy" id="135651"/>
    <lineage>
        <taxon>Eukaryota</taxon>
        <taxon>Metazoa</taxon>
        <taxon>Ecdysozoa</taxon>
        <taxon>Nematoda</taxon>
        <taxon>Chromadorea</taxon>
        <taxon>Rhabditida</taxon>
        <taxon>Rhabditina</taxon>
        <taxon>Rhabditomorpha</taxon>
        <taxon>Rhabditoidea</taxon>
        <taxon>Rhabditidae</taxon>
        <taxon>Peloderinae</taxon>
        <taxon>Caenorhabditis</taxon>
    </lineage>
</organism>
<feature type="compositionally biased region" description="Polar residues" evidence="1">
    <location>
        <begin position="363"/>
        <end position="374"/>
    </location>
</feature>
<dbReference type="AlphaFoldDB" id="G0N624"/>
<name>G0N624_CAEBE</name>
<protein>
    <submittedName>
        <fullName evidence="2">Uncharacterized protein</fullName>
    </submittedName>
</protein>
<dbReference type="Proteomes" id="UP000008068">
    <property type="component" value="Unassembled WGS sequence"/>
</dbReference>
<gene>
    <name evidence="2" type="ORF">CAEBREN_06234</name>
</gene>
<accession>G0N624</accession>
<feature type="region of interest" description="Disordered" evidence="1">
    <location>
        <begin position="350"/>
        <end position="379"/>
    </location>
</feature>
<sequence>MAPNIHFVAFCCFCRKLCFCSRDRRTLVFSMKNFTKISHAKALSFQHPQKSPPEKKPQRPPQKQQQANTPTGDGEEKANLGIMTPTVLRQMIFYFFPPQLLTGMNLDEAELTGKEPILGGGLAIMEKILKKGNTRLCKCRFTIKNGQHQMVCEMYGPANKLVRQLREFRQFVGSQYHLEMDWGDPYCPDTIVYLDKESKEYSARQDMFQLIQHLFYDFANGREGQEMRKLFYRMMTRFLRLFEKRVKNSYETIQLHEASFVRIVREKFEKLGFDQQEFRDELKNALAAHFDENSPKVDPDEYAGYSRDTTNLLAKLHEFCDRNRNFSLFDFAFKFPAIVRVFREKQPYGRGSKRITGKEKGGKNTSDTSANATDNEPFMLRDEHEAALRRC</sequence>
<proteinExistence type="predicted"/>
<dbReference type="STRING" id="135651.G0N624"/>
<dbReference type="InParanoid" id="G0N624"/>